<dbReference type="RefSeq" id="WP_052807672.1">
    <property type="nucleotide sequence ID" value="NZ_AP022213.1"/>
</dbReference>
<keyword evidence="7 11" id="KW-0653">Protein transport</keyword>
<evidence type="ECO:0000313" key="14">
    <source>
        <dbReference type="EMBL" id="MWK56481.1"/>
    </source>
</evidence>
<dbReference type="PANTHER" id="PTHR34182">
    <property type="entry name" value="PROTEIN-EXPORT MEMBRANE PROTEIN SECG"/>
    <property type="match status" value="1"/>
</dbReference>
<dbReference type="GO" id="GO:0005886">
    <property type="term" value="C:plasma membrane"/>
    <property type="evidence" value="ECO:0007669"/>
    <property type="project" value="UniProtKB-SubCell"/>
</dbReference>
<feature type="region of interest" description="Disordered" evidence="12">
    <location>
        <begin position="93"/>
        <end position="127"/>
    </location>
</feature>
<dbReference type="GO" id="GO:0009306">
    <property type="term" value="P:protein secretion"/>
    <property type="evidence" value="ECO:0007669"/>
    <property type="project" value="UniProtKB-UniRule"/>
</dbReference>
<evidence type="ECO:0000313" key="15">
    <source>
        <dbReference type="Proteomes" id="UP000461288"/>
    </source>
</evidence>
<name>A0A679GN19_9GAMM</name>
<evidence type="ECO:0000256" key="10">
    <source>
        <dbReference type="ARBA" id="ARBA00023136"/>
    </source>
</evidence>
<evidence type="ECO:0000256" key="4">
    <source>
        <dbReference type="ARBA" id="ARBA00022448"/>
    </source>
</evidence>
<accession>A0A679GN19</accession>
<proteinExistence type="inferred from homology"/>
<keyword evidence="6 11" id="KW-0812">Transmembrane</keyword>
<dbReference type="GO" id="GO:0043952">
    <property type="term" value="P:protein transport by the Sec complex"/>
    <property type="evidence" value="ECO:0007669"/>
    <property type="project" value="TreeGrafter"/>
</dbReference>
<evidence type="ECO:0000256" key="3">
    <source>
        <dbReference type="ARBA" id="ARBA00017876"/>
    </source>
</evidence>
<comment type="similarity">
    <text evidence="2 11">Belongs to the SecG family.</text>
</comment>
<protein>
    <recommendedName>
        <fullName evidence="3 11">Protein-export membrane protein SecG</fullName>
    </recommendedName>
</protein>
<dbReference type="InterPro" id="IPR004692">
    <property type="entry name" value="SecG"/>
</dbReference>
<comment type="caution">
    <text evidence="11">Lacks conserved residue(s) required for the propagation of feature annotation.</text>
</comment>
<dbReference type="AlphaFoldDB" id="A0A679GN19"/>
<feature type="transmembrane region" description="Helical" evidence="11">
    <location>
        <begin position="52"/>
        <end position="74"/>
    </location>
</feature>
<evidence type="ECO:0000256" key="2">
    <source>
        <dbReference type="ARBA" id="ARBA00008445"/>
    </source>
</evidence>
<dbReference type="Proteomes" id="UP000501237">
    <property type="component" value="Chromosome"/>
</dbReference>
<reference evidence="13 16" key="2">
    <citation type="journal article" date="2020" name="Microbiol. Resour. Announc.">
        <title>Complete genome sequence of Pseudomonas otitidis strain MrB4, isolated from Lake Biwa in Japan.</title>
        <authorList>
            <person name="Miyazaki K."/>
            <person name="Hase E."/>
            <person name="Maruya T."/>
        </authorList>
    </citation>
    <scope>NUCLEOTIDE SEQUENCE [LARGE SCALE GENOMIC DNA]</scope>
    <source>
        <strain evidence="13 16">MrB4</strain>
    </source>
</reference>
<evidence type="ECO:0000256" key="8">
    <source>
        <dbReference type="ARBA" id="ARBA00022989"/>
    </source>
</evidence>
<dbReference type="EMBL" id="WTFN01000021">
    <property type="protein sequence ID" value="MWK56481.1"/>
    <property type="molecule type" value="Genomic_DNA"/>
</dbReference>
<dbReference type="GO" id="GO:0015450">
    <property type="term" value="F:protein-transporting ATPase activity"/>
    <property type="evidence" value="ECO:0007669"/>
    <property type="project" value="UniProtKB-UniRule"/>
</dbReference>
<keyword evidence="5 11" id="KW-1003">Cell membrane</keyword>
<keyword evidence="4 11" id="KW-0813">Transport</keyword>
<reference evidence="14 15" key="1">
    <citation type="submission" date="2019-12" db="EMBL/GenBank/DDBJ databases">
        <title>Draft genome sequence of Pseudomonas otitidis recovered from a chicken carcass.</title>
        <authorList>
            <person name="Vieira T.R."/>
            <person name="Oliviera E.F.C."/>
            <person name="Silva N.M.V."/>
            <person name="Sambrano G.E."/>
            <person name="Cibulski S.P."/>
            <person name="Cardoso M.R.I."/>
        </authorList>
    </citation>
    <scope>NUCLEOTIDE SEQUENCE [LARGE SCALE GENOMIC DNA]</scope>
    <source>
        <strain evidence="14 15">25_K</strain>
    </source>
</reference>
<dbReference type="GeneID" id="57400089"/>
<organism evidence="13 16">
    <name type="scientific">Metapseudomonas otitidis</name>
    <dbReference type="NCBI Taxonomy" id="319939"/>
    <lineage>
        <taxon>Bacteria</taxon>
        <taxon>Pseudomonadati</taxon>
        <taxon>Pseudomonadota</taxon>
        <taxon>Gammaproteobacteria</taxon>
        <taxon>Pseudomonadales</taxon>
        <taxon>Pseudomonadaceae</taxon>
        <taxon>Metapseudomonas</taxon>
    </lineage>
</organism>
<evidence type="ECO:0000256" key="9">
    <source>
        <dbReference type="ARBA" id="ARBA00023010"/>
    </source>
</evidence>
<dbReference type="Pfam" id="PF03840">
    <property type="entry name" value="SecG"/>
    <property type="match status" value="1"/>
</dbReference>
<evidence type="ECO:0000256" key="1">
    <source>
        <dbReference type="ARBA" id="ARBA00004651"/>
    </source>
</evidence>
<dbReference type="KEGG" id="poj:PtoMrB4_48620"/>
<evidence type="ECO:0000313" key="16">
    <source>
        <dbReference type="Proteomes" id="UP000501237"/>
    </source>
</evidence>
<keyword evidence="10 11" id="KW-0472">Membrane</keyword>
<evidence type="ECO:0000313" key="13">
    <source>
        <dbReference type="EMBL" id="BCA30885.1"/>
    </source>
</evidence>
<evidence type="ECO:0000256" key="11">
    <source>
        <dbReference type="RuleBase" id="RU365087"/>
    </source>
</evidence>
<gene>
    <name evidence="13" type="primary">secG</name>
    <name evidence="14" type="ORF">GO594_10880</name>
    <name evidence="13" type="ORF">PtoMrB4_48620</name>
</gene>
<evidence type="ECO:0000256" key="12">
    <source>
        <dbReference type="SAM" id="MobiDB-lite"/>
    </source>
</evidence>
<dbReference type="NCBIfam" id="TIGR00810">
    <property type="entry name" value="secG"/>
    <property type="match status" value="1"/>
</dbReference>
<evidence type="ECO:0000256" key="5">
    <source>
        <dbReference type="ARBA" id="ARBA00022475"/>
    </source>
</evidence>
<dbReference type="GO" id="GO:0065002">
    <property type="term" value="P:intracellular protein transmembrane transport"/>
    <property type="evidence" value="ECO:0007669"/>
    <property type="project" value="TreeGrafter"/>
</dbReference>
<dbReference type="EMBL" id="AP022642">
    <property type="protein sequence ID" value="BCA30885.1"/>
    <property type="molecule type" value="Genomic_DNA"/>
</dbReference>
<sequence>MLETVVIVVHLLVAIGVVVLVLLQHGKGADAGASFGAGASGTVFGSQGSATFLSRFTGILAAVFFITSLGLAFFAKQKAEALSHVGLPDPAAIEVQQQKPASDDVPVLEEQKPAGSAGDVPQAPEQK</sequence>
<keyword evidence="8 11" id="KW-1133">Transmembrane helix</keyword>
<dbReference type="PRINTS" id="PR01651">
    <property type="entry name" value="SECGEXPORT"/>
</dbReference>
<evidence type="ECO:0000256" key="7">
    <source>
        <dbReference type="ARBA" id="ARBA00022927"/>
    </source>
</evidence>
<comment type="function">
    <text evidence="11">Involved in protein export. Participates in an early event of protein translocation.</text>
</comment>
<comment type="subcellular location">
    <subcellularLocation>
        <location evidence="1 11">Cell membrane</location>
        <topology evidence="1 11">Multi-pass membrane protein</topology>
    </subcellularLocation>
</comment>
<dbReference type="PANTHER" id="PTHR34182:SF1">
    <property type="entry name" value="PROTEIN-EXPORT MEMBRANE PROTEIN SECG"/>
    <property type="match status" value="1"/>
</dbReference>
<keyword evidence="9 11" id="KW-0811">Translocation</keyword>
<dbReference type="Proteomes" id="UP000461288">
    <property type="component" value="Unassembled WGS sequence"/>
</dbReference>
<evidence type="ECO:0000256" key="6">
    <source>
        <dbReference type="ARBA" id="ARBA00022692"/>
    </source>
</evidence>